<sequence>MKRMLKWVGVSLSAVMLLGTCVGCGGNKIGVVTEEDPNTVPENAYEINWYFMGDALKDTASVEAAANEYLKDKINATLKINRLETGQYSQKLSTMIAAGEYFDICFTASWMLDYQANAVNSAWLPLDDYIDTYMPKTKALMDGDIWDNIRVNGKIYGVPAKKEFGEQRGWMYRKDIAEKYNIDMSQIKNFDDLKPVLEKIKANEPDMQYPIDWKSDSTPFQLLEFWPITPVIGMFYDGSYQGKVVNVVETPEFMEYCKTARELYNDGLVKKDVMNASDFTQRLKDGKTFVYLEFLKPGKEQEVAKNFSFELAQAPLTPVYQLNGVGDGSIMAISQTSKNPARAMRFLELLNTDAYLNNLLNYGIEGKHYTKTGEKRIEVMPNASYTLQGSQWMTGNVFLNYLTPGEADDKMEQLEAFNKNAEKPYFYGFKFDPDPVQQQIAACSTVDSEFRAQAIMGAVDPESVIPAYIEKQKAAGVDEIIAEAQRQYDAWKAENGK</sequence>
<evidence type="ECO:0000256" key="1">
    <source>
        <dbReference type="SAM" id="SignalP"/>
    </source>
</evidence>
<dbReference type="EMBL" id="MN577573">
    <property type="protein sequence ID" value="QGT50940.1"/>
    <property type="molecule type" value="Genomic_DNA"/>
</dbReference>
<name>A0A650EMG5_9FIRM</name>
<dbReference type="InterPro" id="IPR006059">
    <property type="entry name" value="SBP"/>
</dbReference>
<proteinExistence type="predicted"/>
<accession>A0A650EMG5</accession>
<keyword evidence="1" id="KW-0732">Signal</keyword>
<dbReference type="Pfam" id="PF12010">
    <property type="entry name" value="DUF3502"/>
    <property type="match status" value="1"/>
</dbReference>
<dbReference type="PANTHER" id="PTHR43649:SF17">
    <property type="entry name" value="ABC TRANSPORTER SOLUTE BINDING PROTEIN-SUGAR TRANSPORT"/>
    <property type="match status" value="1"/>
</dbReference>
<gene>
    <name evidence="3" type="ORF">Firmicute1046_0160</name>
</gene>
<reference evidence="3" key="1">
    <citation type="journal article" date="2020" name="J. ISSAAS">
        <title>Lactobacilli and other gastrointestinal microbiota of Peromyscus leucopus, reservoir host for agents of Lyme disease and other zoonoses in North America.</title>
        <authorList>
            <person name="Milovic A."/>
            <person name="Bassam K."/>
            <person name="Shao H."/>
            <person name="Chatzistamou I."/>
            <person name="Tufts D.M."/>
            <person name="Diuk-Wasser M."/>
            <person name="Barbour A.G."/>
        </authorList>
    </citation>
    <scope>NUCLEOTIDE SEQUENCE</scope>
    <source>
        <strain evidence="3">LL40</strain>
    </source>
</reference>
<evidence type="ECO:0000313" key="3">
    <source>
        <dbReference type="EMBL" id="QGT50940.1"/>
    </source>
</evidence>
<dbReference type="InterPro" id="IPR022627">
    <property type="entry name" value="DUF3502"/>
</dbReference>
<dbReference type="SUPFAM" id="SSF53850">
    <property type="entry name" value="Periplasmic binding protein-like II"/>
    <property type="match status" value="1"/>
</dbReference>
<dbReference type="AlphaFoldDB" id="A0A650EMG5"/>
<feature type="chain" id="PRO_5024787826" evidence="1">
    <location>
        <begin position="26"/>
        <end position="497"/>
    </location>
</feature>
<protein>
    <submittedName>
        <fullName evidence="3">ABC transporter substrate-binding protein</fullName>
    </submittedName>
</protein>
<dbReference type="InterPro" id="IPR050490">
    <property type="entry name" value="Bact_solute-bd_prot1"/>
</dbReference>
<dbReference type="Gene3D" id="3.40.190.10">
    <property type="entry name" value="Periplasmic binding protein-like II"/>
    <property type="match status" value="2"/>
</dbReference>
<dbReference type="Pfam" id="PF13416">
    <property type="entry name" value="SBP_bac_8"/>
    <property type="match status" value="1"/>
</dbReference>
<organism evidence="3">
    <name type="scientific">uncultured Bacillota bacterium</name>
    <dbReference type="NCBI Taxonomy" id="344338"/>
    <lineage>
        <taxon>Bacteria</taxon>
        <taxon>Bacillati</taxon>
        <taxon>Bacillota</taxon>
        <taxon>environmental samples</taxon>
    </lineage>
</organism>
<dbReference type="PANTHER" id="PTHR43649">
    <property type="entry name" value="ARABINOSE-BINDING PROTEIN-RELATED"/>
    <property type="match status" value="1"/>
</dbReference>
<feature type="signal peptide" evidence="1">
    <location>
        <begin position="1"/>
        <end position="25"/>
    </location>
</feature>
<feature type="domain" description="DUF3502" evidence="2">
    <location>
        <begin position="427"/>
        <end position="493"/>
    </location>
</feature>
<evidence type="ECO:0000259" key="2">
    <source>
        <dbReference type="Pfam" id="PF12010"/>
    </source>
</evidence>